<dbReference type="PANTHER" id="PTHR43760:SF1">
    <property type="entry name" value="ENDORIBONUCLEASE L-PSP_CHORISMATE MUTASE-LIKE DOMAIN-CONTAINING PROTEIN"/>
    <property type="match status" value="1"/>
</dbReference>
<dbReference type="SUPFAM" id="SSF55298">
    <property type="entry name" value="YjgF-like"/>
    <property type="match status" value="1"/>
</dbReference>
<dbReference type="Pfam" id="PF14588">
    <property type="entry name" value="YjgF_endoribonc"/>
    <property type="match status" value="1"/>
</dbReference>
<dbReference type="InterPro" id="IPR013813">
    <property type="entry name" value="Endoribo_LPSP/chorism_mut-like"/>
</dbReference>
<sequence>MSSKLEQSLNEMGITLPAAPAPAANYVPFVVTGNTVYVSGQISNGEEGLIVGKLGDNMTTEEGAAAARTCALSLLAQLKAACDGDLDRLVRVVKLVGFVNSTADYTEQPKVINGASDFMVEALGDIGRHARSAVSAVSLPLGVAVEIEGIFEIK</sequence>
<feature type="domain" description="Endoribonuclease L-PSP/chorismate mutase-like" evidence="1">
    <location>
        <begin position="9"/>
        <end position="141"/>
    </location>
</feature>
<evidence type="ECO:0000259" key="1">
    <source>
        <dbReference type="Pfam" id="PF14588"/>
    </source>
</evidence>
<reference evidence="2 3" key="1">
    <citation type="submission" date="2016-10" db="EMBL/GenBank/DDBJ databases">
        <authorList>
            <person name="de Groot N.N."/>
        </authorList>
    </citation>
    <scope>NUCLEOTIDE SEQUENCE [LARGE SCALE GENOMIC DNA]</scope>
    <source>
        <strain evidence="2 3">DSM 24677</strain>
    </source>
</reference>
<gene>
    <name evidence="2" type="ORF">SAMN05444486_101250</name>
</gene>
<organism evidence="2 3">
    <name type="scientific">Lentibacter algarum</name>
    <dbReference type="NCBI Taxonomy" id="576131"/>
    <lineage>
        <taxon>Bacteria</taxon>
        <taxon>Pseudomonadati</taxon>
        <taxon>Pseudomonadota</taxon>
        <taxon>Alphaproteobacteria</taxon>
        <taxon>Rhodobacterales</taxon>
        <taxon>Roseobacteraceae</taxon>
        <taxon>Lentibacter</taxon>
    </lineage>
</organism>
<evidence type="ECO:0000313" key="3">
    <source>
        <dbReference type="Proteomes" id="UP000199026"/>
    </source>
</evidence>
<protein>
    <submittedName>
        <fullName evidence="2">Enamine deaminase RidA, house cleaning of reactive enamine intermediates, YjgF/YER057c/UK114 family</fullName>
    </submittedName>
</protein>
<dbReference type="RefSeq" id="WP_089887186.1">
    <property type="nucleotide sequence ID" value="NZ_CALJFH010000018.1"/>
</dbReference>
<dbReference type="GeneID" id="78123057"/>
<accession>A0A1H3H6X9</accession>
<dbReference type="EMBL" id="FNPR01000001">
    <property type="protein sequence ID" value="SDY11236.1"/>
    <property type="molecule type" value="Genomic_DNA"/>
</dbReference>
<dbReference type="AlphaFoldDB" id="A0A1H3H6X9"/>
<dbReference type="OrthoDB" id="9806350at2"/>
<dbReference type="Gene3D" id="3.30.1330.40">
    <property type="entry name" value="RutC-like"/>
    <property type="match status" value="1"/>
</dbReference>
<dbReference type="InterPro" id="IPR035959">
    <property type="entry name" value="RutC-like_sf"/>
</dbReference>
<keyword evidence="3" id="KW-1185">Reference proteome</keyword>
<proteinExistence type="predicted"/>
<name>A0A1H3H6X9_9RHOB</name>
<dbReference type="PANTHER" id="PTHR43760">
    <property type="entry name" value="ENDORIBONUCLEASE-RELATED"/>
    <property type="match status" value="1"/>
</dbReference>
<dbReference type="CDD" id="cd02199">
    <property type="entry name" value="YjgF_YER057c_UK114_like_1"/>
    <property type="match status" value="1"/>
</dbReference>
<dbReference type="STRING" id="576131.SAMN05444486_101250"/>
<dbReference type="Proteomes" id="UP000199026">
    <property type="component" value="Unassembled WGS sequence"/>
</dbReference>
<evidence type="ECO:0000313" key="2">
    <source>
        <dbReference type="EMBL" id="SDY11236.1"/>
    </source>
</evidence>